<keyword evidence="3" id="KW-1185">Reference proteome</keyword>
<evidence type="ECO:0000256" key="1">
    <source>
        <dbReference type="SAM" id="MobiDB-lite"/>
    </source>
</evidence>
<accession>A0A6G1I1F7</accession>
<feature type="region of interest" description="Disordered" evidence="1">
    <location>
        <begin position="135"/>
        <end position="185"/>
    </location>
</feature>
<evidence type="ECO:0000313" key="3">
    <source>
        <dbReference type="Proteomes" id="UP000799640"/>
    </source>
</evidence>
<dbReference type="Proteomes" id="UP000799640">
    <property type="component" value="Unassembled WGS sequence"/>
</dbReference>
<proteinExistence type="predicted"/>
<dbReference type="OrthoDB" id="5367448at2759"/>
<sequence>MASTRALVANALRVAITPAPANLAEQREILRILRSHGEIVVFKSLKYHEFRPAPNAAMAIYRYPEGAKSLLDNCPLRFKLERLDWGAESEEMIQGDEMAQASLETEAGADTMAEGATGAEWFGNAEDITTMAAEAHAAGQAPTDLPSSSEPSLVQSSNHNNRASRSSSDLTYPPHSPRRGDGPTRARFFKLVAEPWTGSHTDFLERSPQWGPFEVLPKRVGQLDLARRVTLVGLSDLGTGMKSVPLRILNRRQEEIAKRATVRDVFEGRRERLVEPVTGTMNREQS</sequence>
<dbReference type="AlphaFoldDB" id="A0A6G1I1F7"/>
<feature type="compositionally biased region" description="Low complexity" evidence="1">
    <location>
        <begin position="145"/>
        <end position="168"/>
    </location>
</feature>
<name>A0A6G1I1F7_9PEZI</name>
<gene>
    <name evidence="2" type="ORF">EJ06DRAFT_555455</name>
</gene>
<protein>
    <submittedName>
        <fullName evidence="2">Uncharacterized protein</fullName>
    </submittedName>
</protein>
<organism evidence="2 3">
    <name type="scientific">Trichodelitschia bisporula</name>
    <dbReference type="NCBI Taxonomy" id="703511"/>
    <lineage>
        <taxon>Eukaryota</taxon>
        <taxon>Fungi</taxon>
        <taxon>Dikarya</taxon>
        <taxon>Ascomycota</taxon>
        <taxon>Pezizomycotina</taxon>
        <taxon>Dothideomycetes</taxon>
        <taxon>Dothideomycetes incertae sedis</taxon>
        <taxon>Phaeotrichales</taxon>
        <taxon>Phaeotrichaceae</taxon>
        <taxon>Trichodelitschia</taxon>
    </lineage>
</organism>
<reference evidence="2" key="1">
    <citation type="journal article" date="2020" name="Stud. Mycol.">
        <title>101 Dothideomycetes genomes: a test case for predicting lifestyles and emergence of pathogens.</title>
        <authorList>
            <person name="Haridas S."/>
            <person name="Albert R."/>
            <person name="Binder M."/>
            <person name="Bloem J."/>
            <person name="Labutti K."/>
            <person name="Salamov A."/>
            <person name="Andreopoulos B."/>
            <person name="Baker S."/>
            <person name="Barry K."/>
            <person name="Bills G."/>
            <person name="Bluhm B."/>
            <person name="Cannon C."/>
            <person name="Castanera R."/>
            <person name="Culley D."/>
            <person name="Daum C."/>
            <person name="Ezra D."/>
            <person name="Gonzalez J."/>
            <person name="Henrissat B."/>
            <person name="Kuo A."/>
            <person name="Liang C."/>
            <person name="Lipzen A."/>
            <person name="Lutzoni F."/>
            <person name="Magnuson J."/>
            <person name="Mondo S."/>
            <person name="Nolan M."/>
            <person name="Ohm R."/>
            <person name="Pangilinan J."/>
            <person name="Park H.-J."/>
            <person name="Ramirez L."/>
            <person name="Alfaro M."/>
            <person name="Sun H."/>
            <person name="Tritt A."/>
            <person name="Yoshinaga Y."/>
            <person name="Zwiers L.-H."/>
            <person name="Turgeon B."/>
            <person name="Goodwin S."/>
            <person name="Spatafora J."/>
            <person name="Crous P."/>
            <person name="Grigoriev I."/>
        </authorList>
    </citation>
    <scope>NUCLEOTIDE SEQUENCE</scope>
    <source>
        <strain evidence="2">CBS 262.69</strain>
    </source>
</reference>
<dbReference type="EMBL" id="ML996692">
    <property type="protein sequence ID" value="KAF2401815.1"/>
    <property type="molecule type" value="Genomic_DNA"/>
</dbReference>
<evidence type="ECO:0000313" key="2">
    <source>
        <dbReference type="EMBL" id="KAF2401815.1"/>
    </source>
</evidence>